<dbReference type="SMART" id="SM00320">
    <property type="entry name" value="WD40"/>
    <property type="match status" value="4"/>
</dbReference>
<comment type="subcellular location">
    <subcellularLocation>
        <location evidence="1">Cytoplasm</location>
    </subcellularLocation>
</comment>
<dbReference type="CDD" id="cd15873">
    <property type="entry name" value="R-SNARE_STXBP5_6"/>
    <property type="match status" value="1"/>
</dbReference>
<evidence type="ECO:0000313" key="8">
    <source>
        <dbReference type="EMBL" id="KJE90131.1"/>
    </source>
</evidence>
<feature type="compositionally biased region" description="Low complexity" evidence="6">
    <location>
        <begin position="592"/>
        <end position="636"/>
    </location>
</feature>
<organism evidence="8 9">
    <name type="scientific">Capsaspora owczarzaki (strain ATCC 30864)</name>
    <dbReference type="NCBI Taxonomy" id="595528"/>
    <lineage>
        <taxon>Eukaryota</taxon>
        <taxon>Filasterea</taxon>
        <taxon>Capsaspora</taxon>
    </lineage>
</organism>
<dbReference type="SUPFAM" id="SSF46934">
    <property type="entry name" value="UBA-like"/>
    <property type="match status" value="1"/>
</dbReference>
<dbReference type="GO" id="GO:0006887">
    <property type="term" value="P:exocytosis"/>
    <property type="evidence" value="ECO:0007669"/>
    <property type="project" value="UniProtKB-KW"/>
</dbReference>
<evidence type="ECO:0000256" key="3">
    <source>
        <dbReference type="ARBA" id="ARBA00022483"/>
    </source>
</evidence>
<dbReference type="GO" id="GO:0005886">
    <property type="term" value="C:plasma membrane"/>
    <property type="evidence" value="ECO:0007669"/>
    <property type="project" value="TreeGrafter"/>
</dbReference>
<dbReference type="eggNOG" id="KOG1983">
    <property type="taxonomic scope" value="Eukaryota"/>
</dbReference>
<evidence type="ECO:0000259" key="7">
    <source>
        <dbReference type="PROSITE" id="PS50892"/>
    </source>
</evidence>
<dbReference type="GO" id="GO:0005096">
    <property type="term" value="F:GTPase activator activity"/>
    <property type="evidence" value="ECO:0007669"/>
    <property type="project" value="TreeGrafter"/>
</dbReference>
<dbReference type="Gene3D" id="1.10.8.10">
    <property type="entry name" value="DNA helicase RuvA subunit, C-terminal domain"/>
    <property type="match status" value="1"/>
</dbReference>
<name>A0A0D2U4S6_CAPO3</name>
<evidence type="ECO:0000256" key="4">
    <source>
        <dbReference type="ARBA" id="ARBA00022490"/>
    </source>
</evidence>
<dbReference type="PROSITE" id="PS50892">
    <property type="entry name" value="V_SNARE"/>
    <property type="match status" value="1"/>
</dbReference>
<evidence type="ECO:0000256" key="2">
    <source>
        <dbReference type="ARBA" id="ARBA00008070"/>
    </source>
</evidence>
<dbReference type="PhylomeDB" id="A0A0D2U4S6"/>
<dbReference type="Gene3D" id="1.20.5.110">
    <property type="match status" value="1"/>
</dbReference>
<dbReference type="InterPro" id="IPR015943">
    <property type="entry name" value="WD40/YVTN_repeat-like_dom_sf"/>
</dbReference>
<dbReference type="GO" id="GO:0005737">
    <property type="term" value="C:cytoplasm"/>
    <property type="evidence" value="ECO:0007669"/>
    <property type="project" value="UniProtKB-SubCell"/>
</dbReference>
<feature type="compositionally biased region" description="Low complexity" evidence="6">
    <location>
        <begin position="684"/>
        <end position="708"/>
    </location>
</feature>
<protein>
    <recommendedName>
        <fullName evidence="7">V-SNARE coiled-coil homology domain-containing protein</fullName>
    </recommendedName>
</protein>
<evidence type="ECO:0000313" key="9">
    <source>
        <dbReference type="Proteomes" id="UP000008743"/>
    </source>
</evidence>
<evidence type="ECO:0000256" key="1">
    <source>
        <dbReference type="ARBA" id="ARBA00004496"/>
    </source>
</evidence>
<feature type="region of interest" description="Disordered" evidence="6">
    <location>
        <begin position="571"/>
        <end position="708"/>
    </location>
</feature>
<reference evidence="9" key="1">
    <citation type="submission" date="2011-02" db="EMBL/GenBank/DDBJ databases">
        <title>The Genome Sequence of Capsaspora owczarzaki ATCC 30864.</title>
        <authorList>
            <person name="Russ C."/>
            <person name="Cuomo C."/>
            <person name="Burger G."/>
            <person name="Gray M.W."/>
            <person name="Holland P.W.H."/>
            <person name="King N."/>
            <person name="Lang F.B.F."/>
            <person name="Roger A.J."/>
            <person name="Ruiz-Trillo I."/>
            <person name="Young S.K."/>
            <person name="Zeng Q."/>
            <person name="Gargeya S."/>
            <person name="Alvarado L."/>
            <person name="Berlin A."/>
            <person name="Chapman S.B."/>
            <person name="Chen Z."/>
            <person name="Freedman E."/>
            <person name="Gellesch M."/>
            <person name="Goldberg J."/>
            <person name="Griggs A."/>
            <person name="Gujja S."/>
            <person name="Heilman E."/>
            <person name="Heiman D."/>
            <person name="Howarth C."/>
            <person name="Mehta T."/>
            <person name="Neiman D."/>
            <person name="Pearson M."/>
            <person name="Roberts A."/>
            <person name="Saif S."/>
            <person name="Shea T."/>
            <person name="Shenoy N."/>
            <person name="Sisk P."/>
            <person name="Stolte C."/>
            <person name="Sykes S."/>
            <person name="White J."/>
            <person name="Yandava C."/>
            <person name="Haas B."/>
            <person name="Nusbaum C."/>
            <person name="Birren B."/>
        </authorList>
    </citation>
    <scope>NUCLEOTIDE SEQUENCE</scope>
    <source>
        <strain evidence="9">ATCC 30864</strain>
    </source>
</reference>
<feature type="compositionally biased region" description="Low complexity" evidence="6">
    <location>
        <begin position="758"/>
        <end position="783"/>
    </location>
</feature>
<keyword evidence="9" id="KW-1185">Reference proteome</keyword>
<sequence length="1315" mass="138592">MSRFMKKVRDAMSFGTDAKPPSRYEADIPHNLTKDSFQFAKARLSPSTSSSVVELNSDKISSDAHTTIRHGLPGMVTVSAYDPVQRLLALGTSSGSVKIYGAPGVECTFNHLAEGDTSAIVGLVFLVNRGRLITATKANRVYLWDFTAGDGRRPVNVSMLAFKEEAISFLHLATASTWLFVGTEKGNIHMVNAETLSLSAFVIYWNHLIPVSVKQPPGRITGIQEHPYDNTKLLVTNEPGNIAIFDLKARKLHKRYGPHTLGHVLCSTWHSDGKQFACGHASGAVSVWGLKHDAKPDAVLNQGSGEADSDERLPITALRFFSMQSDSAMMVFAGGGSVLDNLHTVSIIMGRTEKTLCFDHEILDLQITPVTPWAMDCQQPPLVLAIQAHSIEAIDLQAQGFPQVMVPYSLDLQSSPLACVAFYPDVPADLVTVLRWAGRRQQTQFSKRATNWPVSGGLPNETSNPVLDIVLTGDVNGHVFFWDASTSALSLLYVLDMSQYAHLTEESDGPKPIKNVVFCPLSRLLAVTLNGGDVFVFVFGTSSRTVVVPTIVAQRRAARLVDMRRPSAVLDATRVPGGVPTEGSSSSPPPQAASDDAWQPTPTPETTPAKAAAAAAAAASTPAPPGAAANSAGAAPDQMHRSPSVSSTDSKGLSKLMGKLTLTKKSGKQVASNETGSPLPQGDAAPSTPGAASAPASSASAPASANGASPKIPAQLLSLGFSEAWCHEAMSKTKSLNEAAAWLFENARTLDEEQSAPAADSVSVTARSTSSKSSSASKPHSAAGTSASQSSRADGPQTPGTPGAHTHSEVSSLSSGATGHERSAAGHATFNAEPGFQPHFHFKAANQDRGAQLRNINVVAVSAFWGMVVVGDDLGLSAIDVANRVLVTDISAVDFPTGSSSTGTVGPQAGSAATTAERRLGVTSLQFADLYLNPRDGLLCPTVLVGTQAGSVHILTVSSIPSLSLALATSLHFSTPSKVLSTHVLDRYGQEIVAPAVEYEEPTDQLPASAPLSASTSTEMLNNTPAGDGTVSKGRGNLGLALAPAAVVGSSSSSAPDEAAATSTENHFVVIVSTQQIRAMVMPEQKRLHKFHLPANDSFMASRVASVGAESCLLATTRSGACRVFGLLDLRPLLEVKGPELGVFGLDVCTLSPDCRAMFVTEQNELQRITFTFNDALCHELSGGLFNPSTPMPSRPTASMLKSIFSGTSVVDRDELFGGGGQSFAGEQMETSDQKRIRAERAARNVGNAGLQATTGDSETVKGALANAGMALNERGEKLNRVVERSENMAKSAADFASRVREYNAKEAAKKWYEL</sequence>
<feature type="region of interest" description="Disordered" evidence="6">
    <location>
        <begin position="753"/>
        <end position="823"/>
    </location>
</feature>
<keyword evidence="4" id="KW-0963">Cytoplasm</keyword>
<dbReference type="OrthoDB" id="19944at2759"/>
<evidence type="ECO:0000256" key="5">
    <source>
        <dbReference type="PROSITE-ProRule" id="PRU00290"/>
    </source>
</evidence>
<feature type="compositionally biased region" description="Polar residues" evidence="6">
    <location>
        <begin position="641"/>
        <end position="651"/>
    </location>
</feature>
<dbReference type="InterPro" id="IPR001680">
    <property type="entry name" value="WD40_rpt"/>
</dbReference>
<keyword evidence="3" id="KW-0268">Exocytosis</keyword>
<dbReference type="GO" id="GO:0045159">
    <property type="term" value="F:myosin II binding"/>
    <property type="evidence" value="ECO:0007669"/>
    <property type="project" value="TreeGrafter"/>
</dbReference>
<dbReference type="InParanoid" id="A0A0D2U4S6"/>
<keyword evidence="5" id="KW-0175">Coiled coil</keyword>
<dbReference type="Proteomes" id="UP000008743">
    <property type="component" value="Unassembled WGS sequence"/>
</dbReference>
<evidence type="ECO:0000256" key="6">
    <source>
        <dbReference type="SAM" id="MobiDB-lite"/>
    </source>
</evidence>
<dbReference type="PANTHER" id="PTHR10241:SF25">
    <property type="entry name" value="TOMOSYN, ISOFORM C"/>
    <property type="match status" value="1"/>
</dbReference>
<dbReference type="InterPro" id="IPR042855">
    <property type="entry name" value="V_SNARE_CC"/>
</dbReference>
<feature type="region of interest" description="Disordered" evidence="6">
    <location>
        <begin position="1"/>
        <end position="27"/>
    </location>
</feature>
<dbReference type="GO" id="GO:0006893">
    <property type="term" value="P:Golgi to plasma membrane transport"/>
    <property type="evidence" value="ECO:0007669"/>
    <property type="project" value="TreeGrafter"/>
</dbReference>
<dbReference type="GO" id="GO:0019905">
    <property type="term" value="F:syntaxin binding"/>
    <property type="evidence" value="ECO:0007669"/>
    <property type="project" value="TreeGrafter"/>
</dbReference>
<dbReference type="Gene3D" id="2.130.10.10">
    <property type="entry name" value="YVTN repeat-like/Quinoprotein amine dehydrogenase"/>
    <property type="match status" value="2"/>
</dbReference>
<dbReference type="InterPro" id="IPR009060">
    <property type="entry name" value="UBA-like_sf"/>
</dbReference>
<accession>A0A0D2U4S6</accession>
<comment type="similarity">
    <text evidence="2">Belongs to the WD repeat L(2)GL family.</text>
</comment>
<dbReference type="EMBL" id="KE346361">
    <property type="protein sequence ID" value="KJE90131.1"/>
    <property type="molecule type" value="Genomic_DNA"/>
</dbReference>
<feature type="compositionally biased region" description="Polar residues" evidence="6">
    <location>
        <begin position="669"/>
        <end position="678"/>
    </location>
</feature>
<dbReference type="OMA" id="HIRFCVE"/>
<dbReference type="SUPFAM" id="SSF58038">
    <property type="entry name" value="SNARE fusion complex"/>
    <property type="match status" value="1"/>
</dbReference>
<dbReference type="PANTHER" id="PTHR10241">
    <property type="entry name" value="LETHAL 2 GIANT LARVAE PROTEIN"/>
    <property type="match status" value="1"/>
</dbReference>
<proteinExistence type="inferred from homology"/>
<dbReference type="SUPFAM" id="SSF50978">
    <property type="entry name" value="WD40 repeat-like"/>
    <property type="match status" value="1"/>
</dbReference>
<dbReference type="STRING" id="595528.A0A0D2U4S6"/>
<gene>
    <name evidence="8" type="ORF">CAOG_001480</name>
</gene>
<feature type="domain" description="V-SNARE coiled-coil homology" evidence="7">
    <location>
        <begin position="1250"/>
        <end position="1314"/>
    </location>
</feature>
<dbReference type="InterPro" id="IPR036322">
    <property type="entry name" value="WD40_repeat_dom_sf"/>
</dbReference>